<evidence type="ECO:0000256" key="1">
    <source>
        <dbReference type="SAM" id="MobiDB-lite"/>
    </source>
</evidence>
<dbReference type="PANTHER" id="PTHR13336:SF3">
    <property type="entry name" value="OCIA DOMAIN-CONTAINING PROTEIN 1"/>
    <property type="match status" value="1"/>
</dbReference>
<accession>A0AA35T2A0</accession>
<organism evidence="3 4">
    <name type="scientific">Geodia barretti</name>
    <name type="common">Barrett's horny sponge</name>
    <dbReference type="NCBI Taxonomy" id="519541"/>
    <lineage>
        <taxon>Eukaryota</taxon>
        <taxon>Metazoa</taxon>
        <taxon>Porifera</taxon>
        <taxon>Demospongiae</taxon>
        <taxon>Heteroscleromorpha</taxon>
        <taxon>Tetractinellida</taxon>
        <taxon>Astrophorina</taxon>
        <taxon>Geodiidae</taxon>
        <taxon>Geodia</taxon>
    </lineage>
</organism>
<evidence type="ECO:0000313" key="4">
    <source>
        <dbReference type="Proteomes" id="UP001174909"/>
    </source>
</evidence>
<evidence type="ECO:0000313" key="3">
    <source>
        <dbReference type="EMBL" id="CAI8040460.1"/>
    </source>
</evidence>
<dbReference type="GO" id="GO:0005768">
    <property type="term" value="C:endosome"/>
    <property type="evidence" value="ECO:0007669"/>
    <property type="project" value="TreeGrafter"/>
</dbReference>
<proteinExistence type="predicted"/>
<dbReference type="InterPro" id="IPR009764">
    <property type="entry name" value="OCIA_dom"/>
</dbReference>
<evidence type="ECO:0000259" key="2">
    <source>
        <dbReference type="Pfam" id="PF07051"/>
    </source>
</evidence>
<gene>
    <name evidence="3" type="ORF">GBAR_LOCUS22546</name>
</gene>
<feature type="compositionally biased region" description="Basic and acidic residues" evidence="1">
    <location>
        <begin position="199"/>
        <end position="210"/>
    </location>
</feature>
<feature type="compositionally biased region" description="Polar residues" evidence="1">
    <location>
        <begin position="155"/>
        <end position="168"/>
    </location>
</feature>
<dbReference type="EMBL" id="CASHTH010003110">
    <property type="protein sequence ID" value="CAI8040460.1"/>
    <property type="molecule type" value="Genomic_DNA"/>
</dbReference>
<feature type="region of interest" description="Disordered" evidence="1">
    <location>
        <begin position="123"/>
        <end position="249"/>
    </location>
</feature>
<comment type="caution">
    <text evidence="3">The sequence shown here is derived from an EMBL/GenBank/DDBJ whole genome shotgun (WGS) entry which is preliminary data.</text>
</comment>
<dbReference type="Proteomes" id="UP001174909">
    <property type="component" value="Unassembled WGS sequence"/>
</dbReference>
<sequence>MESPQTGGRTAQEARVKRDGLASSGKAPLQLTGEEKAVLMECRRNSTARGLAVTAGSLVLLRALIGSGRLPLHIQRWSSLYYTAVGAASFLAGLRSYRQTCLDKIMSLENSLLADQLRQHRRKQQGWTEEDGLPSLMRDSPPPLTSSPLPLSQPNTVTSDTPFSSDPADQQPDAFGPTSLPPPPLPGDYDNSSSKIRGRTFDEIRDENRRRQQQRHYPQSRVGGVRGEDAGNKPVHVRRNKYGDIISEE</sequence>
<dbReference type="InterPro" id="IPR040187">
    <property type="entry name" value="OCAD1/2"/>
</dbReference>
<protein>
    <submittedName>
        <fullName evidence="3">OCIA domain-containing protein 1</fullName>
    </submittedName>
</protein>
<feature type="domain" description="OCIA" evidence="2">
    <location>
        <begin position="30"/>
        <end position="111"/>
    </location>
</feature>
<dbReference type="PANTHER" id="PTHR13336">
    <property type="entry name" value="OVARIAN CARCINOMA IMMUNOREACTIVE ANTIGEN"/>
    <property type="match status" value="1"/>
</dbReference>
<dbReference type="Pfam" id="PF07051">
    <property type="entry name" value="OCIA"/>
    <property type="match status" value="1"/>
</dbReference>
<feature type="region of interest" description="Disordered" evidence="1">
    <location>
        <begin position="1"/>
        <end position="26"/>
    </location>
</feature>
<dbReference type="AlphaFoldDB" id="A0AA35T2A0"/>
<name>A0AA35T2A0_GEOBA</name>
<keyword evidence="4" id="KW-1185">Reference proteome</keyword>
<reference evidence="3" key="1">
    <citation type="submission" date="2023-03" db="EMBL/GenBank/DDBJ databases">
        <authorList>
            <person name="Steffen K."/>
            <person name="Cardenas P."/>
        </authorList>
    </citation>
    <scope>NUCLEOTIDE SEQUENCE</scope>
</reference>